<name>A0A4Z0J7I1_9LACO</name>
<dbReference type="Pfam" id="PF00724">
    <property type="entry name" value="Oxidored_FMN"/>
    <property type="match status" value="1"/>
</dbReference>
<gene>
    <name evidence="4" type="ORF">EGT51_11955</name>
</gene>
<organism evidence="4 5">
    <name type="scientific">Levilactobacillus suantsaiihabitans</name>
    <dbReference type="NCBI Taxonomy" id="2487722"/>
    <lineage>
        <taxon>Bacteria</taxon>
        <taxon>Bacillati</taxon>
        <taxon>Bacillota</taxon>
        <taxon>Bacilli</taxon>
        <taxon>Lactobacillales</taxon>
        <taxon>Lactobacillaceae</taxon>
        <taxon>Levilactobacillus</taxon>
    </lineage>
</organism>
<dbReference type="PANTHER" id="PTHR43656">
    <property type="entry name" value="BINDING OXIDOREDUCTASE, PUTATIVE (AFU_ORTHOLOGUE AFUA_2G08260)-RELATED"/>
    <property type="match status" value="1"/>
</dbReference>
<evidence type="ECO:0000256" key="1">
    <source>
        <dbReference type="ARBA" id="ARBA00022630"/>
    </source>
</evidence>
<reference evidence="4 5" key="1">
    <citation type="submission" date="2018-10" db="EMBL/GenBank/DDBJ databases">
        <title>Lactobacillus sp. R7 and Lactobacillus sp. R19 isolated from fermented mustard green product of Taiwan.</title>
        <authorList>
            <person name="Lin S.-T."/>
        </authorList>
    </citation>
    <scope>NUCLEOTIDE SEQUENCE [LARGE SCALE GENOMIC DNA]</scope>
    <source>
        <strain evidence="4 5">BCRC 81129</strain>
    </source>
</reference>
<dbReference type="Proteomes" id="UP000297348">
    <property type="component" value="Unassembled WGS sequence"/>
</dbReference>
<dbReference type="CDD" id="cd04735">
    <property type="entry name" value="OYE_like_4_FMN"/>
    <property type="match status" value="1"/>
</dbReference>
<sequence length="391" mass="42621">MSRYQFLQSATLKSGVKVKNRVVLPPMTECMALANGEVSRDELRYAAIHAGGVGLFITPVAYVNARGKGFEGELSVADDRFIPGLNKLATTIQQKGTKAILQIFSAGRMSSSAILRGQKTVSASAVAAPRPGMETPEELTNAEIEQTITDFGEATRRAIQAGFDGVEIHGANTYLIQQFFSPHSNRRTDKWGGSVEKRMTFPLRVVDAVQTAVKTYADRPFVVGYRFSPEEIEEPGIRMADTLKLVAKLDTLGLDYLHVSMGNVWRPSINDQSDKTPLIDQIQDAVTATPLISVGNVKTPVDAERVMEAGIDFVAIGRESIREPHWVEKVEAGAEESIRYTLPLTDLDELGIASPYFDFLAGMDAGGAHIGFEPALATTEKGNAKDLVFRK</sequence>
<dbReference type="GO" id="GO:0010181">
    <property type="term" value="F:FMN binding"/>
    <property type="evidence" value="ECO:0007669"/>
    <property type="project" value="InterPro"/>
</dbReference>
<proteinExistence type="predicted"/>
<dbReference type="SUPFAM" id="SSF51395">
    <property type="entry name" value="FMN-linked oxidoreductases"/>
    <property type="match status" value="1"/>
</dbReference>
<protein>
    <submittedName>
        <fullName evidence="4">NADH-dependent flavin oxidoreductase</fullName>
    </submittedName>
</protein>
<dbReference type="OrthoDB" id="9772736at2"/>
<feature type="domain" description="NADH:flavin oxidoreductase/NADH oxidase N-terminal" evidence="3">
    <location>
        <begin position="12"/>
        <end position="335"/>
    </location>
</feature>
<comment type="caution">
    <text evidence="4">The sequence shown here is derived from an EMBL/GenBank/DDBJ whole genome shotgun (WGS) entry which is preliminary data.</text>
</comment>
<dbReference type="PANTHER" id="PTHR43656:SF2">
    <property type="entry name" value="BINDING OXIDOREDUCTASE, PUTATIVE (AFU_ORTHOLOGUE AFUA_2G08260)-RELATED"/>
    <property type="match status" value="1"/>
</dbReference>
<evidence type="ECO:0000313" key="5">
    <source>
        <dbReference type="Proteomes" id="UP000297348"/>
    </source>
</evidence>
<keyword evidence="2" id="KW-0560">Oxidoreductase</keyword>
<dbReference type="Gene3D" id="3.20.20.70">
    <property type="entry name" value="Aldolase class I"/>
    <property type="match status" value="1"/>
</dbReference>
<dbReference type="InterPro" id="IPR051799">
    <property type="entry name" value="NADH_flavin_oxidoreductase"/>
</dbReference>
<keyword evidence="1" id="KW-0285">Flavoprotein</keyword>
<dbReference type="InterPro" id="IPR013785">
    <property type="entry name" value="Aldolase_TIM"/>
</dbReference>
<dbReference type="AlphaFoldDB" id="A0A4Z0J7I1"/>
<dbReference type="EMBL" id="RKLX01000029">
    <property type="protein sequence ID" value="TGD17522.1"/>
    <property type="molecule type" value="Genomic_DNA"/>
</dbReference>
<evidence type="ECO:0000259" key="3">
    <source>
        <dbReference type="Pfam" id="PF00724"/>
    </source>
</evidence>
<evidence type="ECO:0000256" key="2">
    <source>
        <dbReference type="ARBA" id="ARBA00023002"/>
    </source>
</evidence>
<dbReference type="GO" id="GO:0016491">
    <property type="term" value="F:oxidoreductase activity"/>
    <property type="evidence" value="ECO:0007669"/>
    <property type="project" value="UniProtKB-KW"/>
</dbReference>
<dbReference type="RefSeq" id="WP_135368904.1">
    <property type="nucleotide sequence ID" value="NZ_RKLX01000029.1"/>
</dbReference>
<accession>A0A4Z0J7I1</accession>
<keyword evidence="5" id="KW-1185">Reference proteome</keyword>
<evidence type="ECO:0000313" key="4">
    <source>
        <dbReference type="EMBL" id="TGD17522.1"/>
    </source>
</evidence>
<dbReference type="InterPro" id="IPR001155">
    <property type="entry name" value="OxRdtase_FMN_N"/>
</dbReference>